<keyword evidence="1" id="KW-0808">Transferase</keyword>
<dbReference type="AlphaFoldDB" id="A0A934K7H9"/>
<dbReference type="GO" id="GO:0032259">
    <property type="term" value="P:methylation"/>
    <property type="evidence" value="ECO:0007669"/>
    <property type="project" value="UniProtKB-KW"/>
</dbReference>
<evidence type="ECO:0000313" key="1">
    <source>
        <dbReference type="EMBL" id="MBJ7599785.1"/>
    </source>
</evidence>
<organism evidence="1 2">
    <name type="scientific">Candidatus Nephthysia bennettiae</name>
    <dbReference type="NCBI Taxonomy" id="3127016"/>
    <lineage>
        <taxon>Bacteria</taxon>
        <taxon>Bacillati</taxon>
        <taxon>Candidatus Dormiibacterota</taxon>
        <taxon>Candidatus Dormibacteria</taxon>
        <taxon>Candidatus Dormibacterales</taxon>
        <taxon>Candidatus Dormibacteraceae</taxon>
        <taxon>Candidatus Nephthysia</taxon>
    </lineage>
</organism>
<dbReference type="GO" id="GO:0008168">
    <property type="term" value="F:methyltransferase activity"/>
    <property type="evidence" value="ECO:0007669"/>
    <property type="project" value="UniProtKB-KW"/>
</dbReference>
<keyword evidence="1" id="KW-0489">Methyltransferase</keyword>
<reference evidence="1" key="1">
    <citation type="submission" date="2020-10" db="EMBL/GenBank/DDBJ databases">
        <title>Ca. Dormibacterota MAGs.</title>
        <authorList>
            <person name="Montgomery K."/>
        </authorList>
    </citation>
    <scope>NUCLEOTIDE SEQUENCE [LARGE SCALE GENOMIC DNA]</scope>
    <source>
        <strain evidence="1">SC8812_S17_10</strain>
    </source>
</reference>
<keyword evidence="2" id="KW-1185">Reference proteome</keyword>
<name>A0A934K7H9_9BACT</name>
<proteinExistence type="predicted"/>
<dbReference type="Pfam" id="PF13489">
    <property type="entry name" value="Methyltransf_23"/>
    <property type="match status" value="1"/>
</dbReference>
<dbReference type="RefSeq" id="WP_338203399.1">
    <property type="nucleotide sequence ID" value="NZ_JAEKNR010000173.1"/>
</dbReference>
<evidence type="ECO:0000313" key="2">
    <source>
        <dbReference type="Proteomes" id="UP000612893"/>
    </source>
</evidence>
<accession>A0A934K7H9</accession>
<dbReference type="InterPro" id="IPR029063">
    <property type="entry name" value="SAM-dependent_MTases_sf"/>
</dbReference>
<dbReference type="Gene3D" id="3.40.50.150">
    <property type="entry name" value="Vaccinia Virus protein VP39"/>
    <property type="match status" value="1"/>
</dbReference>
<gene>
    <name evidence="1" type="ORF">JF922_17120</name>
</gene>
<dbReference type="EMBL" id="JAEKNR010000173">
    <property type="protein sequence ID" value="MBJ7599785.1"/>
    <property type="molecule type" value="Genomic_DNA"/>
</dbReference>
<dbReference type="PANTHER" id="PTHR43861">
    <property type="entry name" value="TRANS-ACONITATE 2-METHYLTRANSFERASE-RELATED"/>
    <property type="match status" value="1"/>
</dbReference>
<dbReference type="CDD" id="cd02440">
    <property type="entry name" value="AdoMet_MTases"/>
    <property type="match status" value="1"/>
</dbReference>
<dbReference type="Proteomes" id="UP000612893">
    <property type="component" value="Unassembled WGS sequence"/>
</dbReference>
<protein>
    <submittedName>
        <fullName evidence="1">Class I SAM-dependent methyltransferase</fullName>
    </submittedName>
</protein>
<comment type="caution">
    <text evidence="1">The sequence shown here is derived from an EMBL/GenBank/DDBJ whole genome shotgun (WGS) entry which is preliminary data.</text>
</comment>
<sequence>MKPSRSLGELEEERMLPWQNPGLYAAHLARYRFAGRSAAGRAVLDVGSGEGYGAAALAEQADRVLAIDYSPVAVGHARQKYTRSNLRFEVGDALNLDRSLRGAFDVVTCFEVLEHIEDGDRLMAGLAAALRPGGLLYLSTPNLLVDSLFEAAGGHDPNAYHVNLMSPGQLQDLAARHLAEVAVYGQHLRGNAVHSVMKALDVANLRHRLVRSRQVQRRLATGVMGQAEVPSETEFRFSRTLVRQAPQLLLVGRAR</sequence>
<dbReference type="SUPFAM" id="SSF53335">
    <property type="entry name" value="S-adenosyl-L-methionine-dependent methyltransferases"/>
    <property type="match status" value="1"/>
</dbReference>